<dbReference type="GO" id="GO:1902600">
    <property type="term" value="P:proton transmembrane transport"/>
    <property type="evidence" value="ECO:0007669"/>
    <property type="project" value="InterPro"/>
</dbReference>
<keyword evidence="10" id="KW-0406">Ion transport</keyword>
<feature type="transmembrane region" description="Helical" evidence="12">
    <location>
        <begin position="188"/>
        <end position="209"/>
    </location>
</feature>
<dbReference type="GO" id="GO:0008324">
    <property type="term" value="F:monoatomic cation transmembrane transporter activity"/>
    <property type="evidence" value="ECO:0007669"/>
    <property type="project" value="InterPro"/>
</dbReference>
<dbReference type="RefSeq" id="WP_094409728.1">
    <property type="nucleotide sequence ID" value="NZ_BMJZ01000002.1"/>
</dbReference>
<dbReference type="InterPro" id="IPR005170">
    <property type="entry name" value="Transptr-assoc_dom"/>
</dbReference>
<dbReference type="Proteomes" id="UP000216361">
    <property type="component" value="Unassembled WGS sequence"/>
</dbReference>
<feature type="transmembrane region" description="Helical" evidence="12">
    <location>
        <begin position="221"/>
        <end position="237"/>
    </location>
</feature>
<feature type="transmembrane region" description="Helical" evidence="12">
    <location>
        <begin position="361"/>
        <end position="383"/>
    </location>
</feature>
<keyword evidence="6" id="KW-0633">Potassium transport</keyword>
<evidence type="ECO:0000256" key="5">
    <source>
        <dbReference type="ARBA" id="ARBA00022519"/>
    </source>
</evidence>
<dbReference type="InterPro" id="IPR006153">
    <property type="entry name" value="Cation/H_exchanger_TM"/>
</dbReference>
<dbReference type="Pfam" id="PF00999">
    <property type="entry name" value="Na_H_Exchanger"/>
    <property type="match status" value="1"/>
</dbReference>
<feature type="transmembrane region" description="Helical" evidence="12">
    <location>
        <begin position="270"/>
        <end position="290"/>
    </location>
</feature>
<evidence type="ECO:0000256" key="4">
    <source>
        <dbReference type="ARBA" id="ARBA00022475"/>
    </source>
</evidence>
<accession>A0A255XMH0</accession>
<keyword evidence="8" id="KW-0630">Potassium</keyword>
<dbReference type="GO" id="GO:0015297">
    <property type="term" value="F:antiporter activity"/>
    <property type="evidence" value="ECO:0007669"/>
    <property type="project" value="UniProtKB-KW"/>
</dbReference>
<dbReference type="PROSITE" id="PS51202">
    <property type="entry name" value="RCK_C"/>
    <property type="match status" value="1"/>
</dbReference>
<dbReference type="GO" id="GO:0005886">
    <property type="term" value="C:plasma membrane"/>
    <property type="evidence" value="ECO:0007669"/>
    <property type="project" value="UniProtKB-SubCell"/>
</dbReference>
<reference evidence="14 15" key="1">
    <citation type="submission" date="2017-07" db="EMBL/GenBank/DDBJ databases">
        <title>Elstera cyanobacteriorum sp. nov., a novel bacterium isolated from cyanobacterial aggregates in a eutrophic lake.</title>
        <authorList>
            <person name="Cai H."/>
        </authorList>
    </citation>
    <scope>NUCLEOTIDE SEQUENCE [LARGE SCALE GENOMIC DNA]</scope>
    <source>
        <strain evidence="14 15">TH019</strain>
    </source>
</reference>
<dbReference type="Gene3D" id="1.20.1530.20">
    <property type="match status" value="1"/>
</dbReference>
<dbReference type="AlphaFoldDB" id="A0A255XMH0"/>
<keyword evidence="4" id="KW-1003">Cell membrane</keyword>
<dbReference type="InterPro" id="IPR036721">
    <property type="entry name" value="RCK_C_sf"/>
</dbReference>
<dbReference type="Gene3D" id="3.30.465.10">
    <property type="match status" value="1"/>
</dbReference>
<dbReference type="InterPro" id="IPR006037">
    <property type="entry name" value="RCK_C"/>
</dbReference>
<dbReference type="PANTHER" id="PTHR32507:SF7">
    <property type="entry name" value="K(+)_H(+) ANTIPORTER NHAP2"/>
    <property type="match status" value="1"/>
</dbReference>
<keyword evidence="11 12" id="KW-0472">Membrane</keyword>
<feature type="transmembrane region" description="Helical" evidence="12">
    <location>
        <begin position="88"/>
        <end position="110"/>
    </location>
</feature>
<dbReference type="SUPFAM" id="SSF56176">
    <property type="entry name" value="FAD-binding/transporter-associated domain-like"/>
    <property type="match status" value="1"/>
</dbReference>
<proteinExistence type="predicted"/>
<evidence type="ECO:0000256" key="11">
    <source>
        <dbReference type="ARBA" id="ARBA00023136"/>
    </source>
</evidence>
<feature type="transmembrane region" description="Helical" evidence="12">
    <location>
        <begin position="302"/>
        <end position="325"/>
    </location>
</feature>
<feature type="transmembrane region" description="Helical" evidence="12">
    <location>
        <begin position="7"/>
        <end position="38"/>
    </location>
</feature>
<dbReference type="PANTHER" id="PTHR32507">
    <property type="entry name" value="NA(+)/H(+) ANTIPORTER 1"/>
    <property type="match status" value="1"/>
</dbReference>
<evidence type="ECO:0000256" key="6">
    <source>
        <dbReference type="ARBA" id="ARBA00022538"/>
    </source>
</evidence>
<dbReference type="Pfam" id="PF03471">
    <property type="entry name" value="CorC_HlyC"/>
    <property type="match status" value="1"/>
</dbReference>
<keyword evidence="7 12" id="KW-0812">Transmembrane</keyword>
<evidence type="ECO:0000256" key="2">
    <source>
        <dbReference type="ARBA" id="ARBA00022448"/>
    </source>
</evidence>
<dbReference type="EMBL" id="NOXS01000033">
    <property type="protein sequence ID" value="OYQ18167.1"/>
    <property type="molecule type" value="Genomic_DNA"/>
</dbReference>
<evidence type="ECO:0000256" key="12">
    <source>
        <dbReference type="SAM" id="Phobius"/>
    </source>
</evidence>
<feature type="transmembrane region" description="Helical" evidence="12">
    <location>
        <begin position="116"/>
        <end position="138"/>
    </location>
</feature>
<dbReference type="NCBIfam" id="NF003715">
    <property type="entry name" value="PRK05326.1-2"/>
    <property type="match status" value="1"/>
</dbReference>
<dbReference type="InterPro" id="IPR038770">
    <property type="entry name" value="Na+/solute_symporter_sf"/>
</dbReference>
<evidence type="ECO:0000313" key="15">
    <source>
        <dbReference type="Proteomes" id="UP000216361"/>
    </source>
</evidence>
<dbReference type="InterPro" id="IPR036318">
    <property type="entry name" value="FAD-bd_PCMH-like_sf"/>
</dbReference>
<evidence type="ECO:0000256" key="1">
    <source>
        <dbReference type="ARBA" id="ARBA00004651"/>
    </source>
</evidence>
<dbReference type="InterPro" id="IPR016169">
    <property type="entry name" value="FAD-bd_PCMH_sub2"/>
</dbReference>
<sequence>MDASNQLILLTGTLLLLSIFAGMVSTRVGAPLLVVFLALGMLAGENGPGGILFSDFQAAYTIGSAALAIILFEGGMRTPLSQFRQAGLPAFALATVGVLLSAGIVAGAIGPFSHNWVQALLMGSIVASTDAAAVFGLMRQNKVDIHKRVRATLEVESGLNDPMAIFLTLLLVTILAPNGAGAVSMGPLPFFLLQMVGGAAFGAAGGFALRGILRRIEIEPGLYPIFTLAGALVVFGAAQSVHASGYLAIYLVGLLVGHQRSKAHAGIEKFLDAFAWLAQIALFLMLGLLVTPSSLIEYLGPAVWVAVVLMFVARPLATALCLLPFRFNWREVIFVSWVGLRGAVPIFLAIVPVLSGAPGGMAYFSVAFVVVVLSLLVQGWTLAPLARLLRLTVPAEAQPPARFNIDLPGTVEGDNAVAGYAVAADSLILTRPDGALSLPGNARVLMLLREGLALGPNAAATLVPGDYLLIRGDAELVGHLDRLFGPKSQRLIDPDALLGEFTIDGQRTLDDLAKLYGVPIPEGAGGLTIASFMGDKLATLPAVGDRVRVGPIDLIAKTVDDDRIHEVGIDLEPERPPEGMERWGKLSRWLREGFRFRHQTH</sequence>
<gene>
    <name evidence="14" type="ORF">CHR90_14525</name>
</gene>
<organism evidence="14 15">
    <name type="scientific">Elstera cyanobacteriorum</name>
    <dbReference type="NCBI Taxonomy" id="2022747"/>
    <lineage>
        <taxon>Bacteria</taxon>
        <taxon>Pseudomonadati</taxon>
        <taxon>Pseudomonadota</taxon>
        <taxon>Alphaproteobacteria</taxon>
        <taxon>Rhodospirillales</taxon>
        <taxon>Rhodospirillaceae</taxon>
        <taxon>Elstera</taxon>
    </lineage>
</organism>
<dbReference type="NCBIfam" id="NF003714">
    <property type="entry name" value="PRK05326.1-1"/>
    <property type="match status" value="1"/>
</dbReference>
<dbReference type="SUPFAM" id="SSF116726">
    <property type="entry name" value="TrkA C-terminal domain-like"/>
    <property type="match status" value="1"/>
</dbReference>
<protein>
    <submittedName>
        <fullName evidence="14">K+/H+ antiporter</fullName>
    </submittedName>
</protein>
<feature type="transmembrane region" description="Helical" evidence="12">
    <location>
        <begin position="58"/>
        <end position="76"/>
    </location>
</feature>
<dbReference type="NCBIfam" id="NF003716">
    <property type="entry name" value="PRK05326.1-3"/>
    <property type="match status" value="1"/>
</dbReference>
<dbReference type="SMART" id="SM01091">
    <property type="entry name" value="CorC_HlyC"/>
    <property type="match status" value="1"/>
</dbReference>
<comment type="subcellular location">
    <subcellularLocation>
        <location evidence="1">Cell membrane</location>
        <topology evidence="1">Multi-pass membrane protein</topology>
    </subcellularLocation>
</comment>
<keyword evidence="9 12" id="KW-1133">Transmembrane helix</keyword>
<evidence type="ECO:0000313" key="14">
    <source>
        <dbReference type="EMBL" id="OYQ18167.1"/>
    </source>
</evidence>
<dbReference type="GO" id="GO:0006813">
    <property type="term" value="P:potassium ion transport"/>
    <property type="evidence" value="ECO:0007669"/>
    <property type="project" value="UniProtKB-KW"/>
</dbReference>
<evidence type="ECO:0000256" key="3">
    <source>
        <dbReference type="ARBA" id="ARBA00022449"/>
    </source>
</evidence>
<feature type="transmembrane region" description="Helical" evidence="12">
    <location>
        <begin position="159"/>
        <end position="176"/>
    </location>
</feature>
<keyword evidence="2" id="KW-0813">Transport</keyword>
<dbReference type="OrthoDB" id="9810759at2"/>
<keyword evidence="3" id="KW-0050">Antiport</keyword>
<keyword evidence="15" id="KW-1185">Reference proteome</keyword>
<name>A0A255XMH0_9PROT</name>
<evidence type="ECO:0000256" key="8">
    <source>
        <dbReference type="ARBA" id="ARBA00022958"/>
    </source>
</evidence>
<evidence type="ECO:0000256" key="10">
    <source>
        <dbReference type="ARBA" id="ARBA00023065"/>
    </source>
</evidence>
<feature type="domain" description="RCK C-terminal" evidence="13">
    <location>
        <begin position="402"/>
        <end position="486"/>
    </location>
</feature>
<feature type="transmembrane region" description="Helical" evidence="12">
    <location>
        <begin position="332"/>
        <end position="355"/>
    </location>
</feature>
<comment type="caution">
    <text evidence="14">The sequence shown here is derived from an EMBL/GenBank/DDBJ whole genome shotgun (WGS) entry which is preliminary data.</text>
</comment>
<dbReference type="GO" id="GO:0050660">
    <property type="term" value="F:flavin adenine dinucleotide binding"/>
    <property type="evidence" value="ECO:0007669"/>
    <property type="project" value="InterPro"/>
</dbReference>
<evidence type="ECO:0000259" key="13">
    <source>
        <dbReference type="PROSITE" id="PS51202"/>
    </source>
</evidence>
<evidence type="ECO:0000256" key="7">
    <source>
        <dbReference type="ARBA" id="ARBA00022692"/>
    </source>
</evidence>
<evidence type="ECO:0000256" key="9">
    <source>
        <dbReference type="ARBA" id="ARBA00022989"/>
    </source>
</evidence>
<keyword evidence="5" id="KW-0997">Cell inner membrane</keyword>